<evidence type="ECO:0000256" key="3">
    <source>
        <dbReference type="ARBA" id="ARBA00022695"/>
    </source>
</evidence>
<dbReference type="OrthoDB" id="9769064at2"/>
<sequence length="341" mass="39159">MSELRWDPLKLHWVIIATERGRRPRDFQVEREHNGMTACPFCYGNEDKTPPEIFAIRPSGMPNAANWRVRVIPNKYPALRVEGQAGSRGYGLYDVMNGIGAHEVIIETPDHNRSMADLAVNEICDVLRAYRARYLDLRKDFRLRYMVIFKNHGLRAGATLHHSHSQLIAVPLLPPVAATELKVARTYFGTKERCIFCDIIDFELREGQRVVREFPNYLTMTPFASSSPFELRLFPKQHSHDFALMNDAQLSELAMALKDMLLRVKSVLLDAPYNFILHTAPPPHHRPGKPGHWGSLEYDYHWHIELVPRLTQTAGFEWGTGFYINPTSPEDAAQFLREAEV</sequence>
<dbReference type="STRING" id="338966.Ppro_0026"/>
<dbReference type="InterPro" id="IPR001937">
    <property type="entry name" value="GalP_UDPtransf1"/>
</dbReference>
<dbReference type="EC" id="2.7.7.12" evidence="7"/>
<feature type="active site" description="Tele-UMP-histidine intermediate" evidence="8">
    <location>
        <position position="164"/>
    </location>
</feature>
<accession>A1AJZ6</accession>
<feature type="binding site" evidence="9">
    <location>
        <position position="39"/>
    </location>
    <ligand>
        <name>Zn(2+)</name>
        <dbReference type="ChEBI" id="CHEBI:29105"/>
    </ligand>
</feature>
<evidence type="ECO:0000259" key="11">
    <source>
        <dbReference type="Pfam" id="PF02744"/>
    </source>
</evidence>
<dbReference type="PANTHER" id="PTHR42763:SF1">
    <property type="entry name" value="UDP-GLUCOSE--HEXOSE-1-PHOSPHATE URIDYLYLTRANSFERASE"/>
    <property type="match status" value="1"/>
</dbReference>
<dbReference type="GO" id="GO:0006012">
    <property type="term" value="P:galactose metabolic process"/>
    <property type="evidence" value="ECO:0007669"/>
    <property type="project" value="UniProtKB-UniRule"/>
</dbReference>
<reference evidence="12 13" key="1">
    <citation type="submission" date="2006-10" db="EMBL/GenBank/DDBJ databases">
        <title>Complete sequence of chromosome of Pelobacter propionicus DSM 2379.</title>
        <authorList>
            <consortium name="US DOE Joint Genome Institute"/>
            <person name="Copeland A."/>
            <person name="Lucas S."/>
            <person name="Lapidus A."/>
            <person name="Barry K."/>
            <person name="Detter J.C."/>
            <person name="Glavina del Rio T."/>
            <person name="Hammon N."/>
            <person name="Israni S."/>
            <person name="Dalin E."/>
            <person name="Tice H."/>
            <person name="Pitluck S."/>
            <person name="Saunders E."/>
            <person name="Brettin T."/>
            <person name="Bruce D."/>
            <person name="Han C."/>
            <person name="Tapia R."/>
            <person name="Schmutz J."/>
            <person name="Larimer F."/>
            <person name="Land M."/>
            <person name="Hauser L."/>
            <person name="Kyrpides N."/>
            <person name="Kim E."/>
            <person name="Lovley D."/>
            <person name="Richardson P."/>
        </authorList>
    </citation>
    <scope>NUCLEOTIDE SEQUENCE [LARGE SCALE GENOMIC DNA]</scope>
    <source>
        <strain evidence="13">DSM 2379 / NBRC 103807 / OttBd1</strain>
    </source>
</reference>
<dbReference type="RefSeq" id="WP_011733981.1">
    <property type="nucleotide sequence ID" value="NC_008609.1"/>
</dbReference>
<evidence type="ECO:0000256" key="8">
    <source>
        <dbReference type="PIRSR" id="PIRSR000808-1"/>
    </source>
</evidence>
<keyword evidence="4 9" id="KW-0479">Metal-binding</keyword>
<dbReference type="SUPFAM" id="SSF54197">
    <property type="entry name" value="HIT-like"/>
    <property type="match status" value="2"/>
</dbReference>
<dbReference type="InterPro" id="IPR005849">
    <property type="entry name" value="GalP_Utransf_N"/>
</dbReference>
<proteinExistence type="inferred from homology"/>
<evidence type="ECO:0000313" key="12">
    <source>
        <dbReference type="EMBL" id="ABK97666.1"/>
    </source>
</evidence>
<feature type="binding site" evidence="9">
    <location>
        <position position="111"/>
    </location>
    <ligand>
        <name>Zn(2+)</name>
        <dbReference type="ChEBI" id="CHEBI:29105"/>
    </ligand>
</feature>
<dbReference type="eggNOG" id="COG1085">
    <property type="taxonomic scope" value="Bacteria"/>
</dbReference>
<dbReference type="NCBIfam" id="TIGR00209">
    <property type="entry name" value="galT_1"/>
    <property type="match status" value="1"/>
</dbReference>
<dbReference type="InterPro" id="IPR053177">
    <property type="entry name" value="ADP-glucose_phosphorylase"/>
</dbReference>
<dbReference type="HOGENOM" id="CLU_029960_1_0_7"/>
<keyword evidence="13" id="KW-1185">Reference proteome</keyword>
<dbReference type="InterPro" id="IPR036265">
    <property type="entry name" value="HIT-like_sf"/>
</dbReference>
<dbReference type="PIRSF" id="PIRSF000808">
    <property type="entry name" value="GalT"/>
    <property type="match status" value="1"/>
</dbReference>
<dbReference type="AlphaFoldDB" id="A1AJZ6"/>
<dbReference type="EMBL" id="CP000482">
    <property type="protein sequence ID" value="ABK97666.1"/>
    <property type="molecule type" value="Genomic_DNA"/>
</dbReference>
<dbReference type="Gene3D" id="3.30.428.10">
    <property type="entry name" value="HIT-like"/>
    <property type="match status" value="2"/>
</dbReference>
<evidence type="ECO:0000256" key="4">
    <source>
        <dbReference type="ARBA" id="ARBA00022723"/>
    </source>
</evidence>
<evidence type="ECO:0000256" key="5">
    <source>
        <dbReference type="ARBA" id="ARBA00022833"/>
    </source>
</evidence>
<feature type="domain" description="Galactose-1-phosphate uridyl transferase N-terminal" evidence="10">
    <location>
        <begin position="5"/>
        <end position="173"/>
    </location>
</feature>
<evidence type="ECO:0000256" key="6">
    <source>
        <dbReference type="ARBA" id="ARBA00023277"/>
    </source>
</evidence>
<evidence type="ECO:0000256" key="7">
    <source>
        <dbReference type="NCBIfam" id="TIGR00209"/>
    </source>
</evidence>
<name>A1AJZ6_PELPD</name>
<comment type="similarity">
    <text evidence="1">Belongs to the galactose-1-phosphate uridylyltransferase type 1 family.</text>
</comment>
<keyword evidence="6" id="KW-0119">Carbohydrate metabolism</keyword>
<dbReference type="Pfam" id="PF02744">
    <property type="entry name" value="GalP_UDP_tr_C"/>
    <property type="match status" value="1"/>
</dbReference>
<keyword evidence="5 9" id="KW-0862">Zinc</keyword>
<evidence type="ECO:0000313" key="13">
    <source>
        <dbReference type="Proteomes" id="UP000006732"/>
    </source>
</evidence>
<comment type="cofactor">
    <cofactor evidence="9">
        <name>Zn(2+)</name>
        <dbReference type="ChEBI" id="CHEBI:29105"/>
    </cofactor>
    <text evidence="9">Binds 1 zinc ion per subunit.</text>
</comment>
<dbReference type="Proteomes" id="UP000006732">
    <property type="component" value="Chromosome"/>
</dbReference>
<feature type="binding site" evidence="9">
    <location>
        <position position="42"/>
    </location>
    <ligand>
        <name>Zn(2+)</name>
        <dbReference type="ChEBI" id="CHEBI:29105"/>
    </ligand>
</feature>
<evidence type="ECO:0000256" key="9">
    <source>
        <dbReference type="PIRSR" id="PIRSR000808-3"/>
    </source>
</evidence>
<evidence type="ECO:0000259" key="10">
    <source>
        <dbReference type="Pfam" id="PF01087"/>
    </source>
</evidence>
<dbReference type="GO" id="GO:0008270">
    <property type="term" value="F:zinc ion binding"/>
    <property type="evidence" value="ECO:0007669"/>
    <property type="project" value="InterPro"/>
</dbReference>
<evidence type="ECO:0000256" key="2">
    <source>
        <dbReference type="ARBA" id="ARBA00022679"/>
    </source>
</evidence>
<organism evidence="12 13">
    <name type="scientific">Pelobacter propionicus (strain DSM 2379 / NBRC 103807 / OttBd1)</name>
    <dbReference type="NCBI Taxonomy" id="338966"/>
    <lineage>
        <taxon>Bacteria</taxon>
        <taxon>Pseudomonadati</taxon>
        <taxon>Thermodesulfobacteriota</taxon>
        <taxon>Desulfuromonadia</taxon>
        <taxon>Desulfuromonadales</taxon>
        <taxon>Desulfuromonadaceae</taxon>
        <taxon>Pelobacter</taxon>
    </lineage>
</organism>
<dbReference type="GO" id="GO:0008108">
    <property type="term" value="F:UDP-glucose:hexose-1-phosphate uridylyltransferase activity"/>
    <property type="evidence" value="ECO:0007669"/>
    <property type="project" value="UniProtKB-UniRule"/>
</dbReference>
<feature type="binding site" evidence="9">
    <location>
        <position position="162"/>
    </location>
    <ligand>
        <name>Zn(2+)</name>
        <dbReference type="ChEBI" id="CHEBI:29105"/>
    </ligand>
</feature>
<evidence type="ECO:0000256" key="1">
    <source>
        <dbReference type="ARBA" id="ARBA00010951"/>
    </source>
</evidence>
<keyword evidence="2 12" id="KW-0808">Transferase</keyword>
<keyword evidence="3 12" id="KW-0548">Nucleotidyltransferase</keyword>
<dbReference type="InterPro" id="IPR005850">
    <property type="entry name" value="GalP_Utransf_C"/>
</dbReference>
<protein>
    <recommendedName>
        <fullName evidence="7">Galactose-1-phosphate uridylyltransferase</fullName>
        <ecNumber evidence="7">2.7.7.12</ecNumber>
    </recommendedName>
</protein>
<dbReference type="KEGG" id="ppd:Ppro_0026"/>
<feature type="domain" description="Galactose-1-phosphate uridyl transferase C-terminal" evidence="11">
    <location>
        <begin position="182"/>
        <end position="305"/>
    </location>
</feature>
<gene>
    <name evidence="12" type="ordered locus">Ppro_0026</name>
</gene>
<dbReference type="PANTHER" id="PTHR42763">
    <property type="entry name" value="ADP-GLUCOSE PHOSPHORYLASE"/>
    <property type="match status" value="1"/>
</dbReference>
<dbReference type="Pfam" id="PF01087">
    <property type="entry name" value="GalP_UDP_transf"/>
    <property type="match status" value="1"/>
</dbReference>